<dbReference type="Proteomes" id="UP001157418">
    <property type="component" value="Unassembled WGS sequence"/>
</dbReference>
<evidence type="ECO:0000313" key="1">
    <source>
        <dbReference type="EMBL" id="CAH1433796.1"/>
    </source>
</evidence>
<comment type="caution">
    <text evidence="1">The sequence shown here is derived from an EMBL/GenBank/DDBJ whole genome shotgun (WGS) entry which is preliminary data.</text>
</comment>
<organism evidence="1 2">
    <name type="scientific">Lactuca virosa</name>
    <dbReference type="NCBI Taxonomy" id="75947"/>
    <lineage>
        <taxon>Eukaryota</taxon>
        <taxon>Viridiplantae</taxon>
        <taxon>Streptophyta</taxon>
        <taxon>Embryophyta</taxon>
        <taxon>Tracheophyta</taxon>
        <taxon>Spermatophyta</taxon>
        <taxon>Magnoliopsida</taxon>
        <taxon>eudicotyledons</taxon>
        <taxon>Gunneridae</taxon>
        <taxon>Pentapetalae</taxon>
        <taxon>asterids</taxon>
        <taxon>campanulids</taxon>
        <taxon>Asterales</taxon>
        <taxon>Asteraceae</taxon>
        <taxon>Cichorioideae</taxon>
        <taxon>Cichorieae</taxon>
        <taxon>Lactucinae</taxon>
        <taxon>Lactuca</taxon>
    </lineage>
</organism>
<name>A0AAU9N7I4_9ASTR</name>
<proteinExistence type="predicted"/>
<sequence length="162" mass="18993">MVDGRSGCRGGGLKDTEAEEFRLFRVSEKMNSPFCVEDFASLQSCFMWWDLTTVRVEFVWKDIKRNKLFIILLDKNRHKMAAIVPPNLIQLYEKKNLIGQVFSLGHFQVEKIIEDYPKIENYSFVYRDLEIIIDNKTKFNRLTTDIEKGFALYPLVATIKTL</sequence>
<accession>A0AAU9N7I4</accession>
<keyword evidence="2" id="KW-1185">Reference proteome</keyword>
<dbReference type="EMBL" id="CAKMRJ010003334">
    <property type="protein sequence ID" value="CAH1433796.1"/>
    <property type="molecule type" value="Genomic_DNA"/>
</dbReference>
<protein>
    <submittedName>
        <fullName evidence="1">Uncharacterized protein</fullName>
    </submittedName>
</protein>
<reference evidence="1 2" key="1">
    <citation type="submission" date="2022-01" db="EMBL/GenBank/DDBJ databases">
        <authorList>
            <person name="Xiong W."/>
            <person name="Schranz E."/>
        </authorList>
    </citation>
    <scope>NUCLEOTIDE SEQUENCE [LARGE SCALE GENOMIC DNA]</scope>
</reference>
<dbReference type="AlphaFoldDB" id="A0AAU9N7I4"/>
<evidence type="ECO:0000313" key="2">
    <source>
        <dbReference type="Proteomes" id="UP001157418"/>
    </source>
</evidence>
<gene>
    <name evidence="1" type="ORF">LVIROSA_LOCUS20366</name>
</gene>